<keyword evidence="2" id="KW-1185">Reference proteome</keyword>
<reference evidence="1" key="2">
    <citation type="submission" date="2021-10" db="EMBL/GenBank/DDBJ databases">
        <authorList>
            <person name="Piombo E."/>
        </authorList>
    </citation>
    <scope>NUCLEOTIDE SEQUENCE</scope>
</reference>
<dbReference type="Proteomes" id="UP000836387">
    <property type="component" value="Unassembled WGS sequence"/>
</dbReference>
<name>A0ACA9U3V6_BIOOC</name>
<evidence type="ECO:0000313" key="2">
    <source>
        <dbReference type="Proteomes" id="UP000836387"/>
    </source>
</evidence>
<evidence type="ECO:0000313" key="1">
    <source>
        <dbReference type="EMBL" id="CAG9947433.1"/>
    </source>
</evidence>
<proteinExistence type="predicted"/>
<organism evidence="1 2">
    <name type="scientific">Clonostachys rosea f. rosea IK726</name>
    <dbReference type="NCBI Taxonomy" id="1349383"/>
    <lineage>
        <taxon>Eukaryota</taxon>
        <taxon>Fungi</taxon>
        <taxon>Dikarya</taxon>
        <taxon>Ascomycota</taxon>
        <taxon>Pezizomycotina</taxon>
        <taxon>Sordariomycetes</taxon>
        <taxon>Hypocreomycetidae</taxon>
        <taxon>Hypocreales</taxon>
        <taxon>Bionectriaceae</taxon>
        <taxon>Clonostachys</taxon>
    </lineage>
</organism>
<dbReference type="EMBL" id="CADEHS020000012">
    <property type="protein sequence ID" value="CAG9947433.1"/>
    <property type="molecule type" value="Genomic_DNA"/>
</dbReference>
<accession>A0ACA9U3V6</accession>
<sequence length="184" mass="19871">MAAGGAAALGIKEFRSQKEEEDLDRRSRERRAREEMRQRDRMEGRDRSRSRSRGGPRGPDYFGDYNGRTSPPTASGGAYYPPYPSTPGGEEGPGGYGNPAMPEANLYHNNRYVPQDYTGYVPPRTPGENVGMGINGGAGLPPAPPAGPPPRPRSSTGNYPPEHVSEDPLLRGSEEGASDRTVRA</sequence>
<gene>
    <name evidence="1" type="ORF">CRV2_00012604</name>
</gene>
<protein>
    <submittedName>
        <fullName evidence="1">Uncharacterized protein</fullName>
    </submittedName>
</protein>
<reference evidence="1" key="1">
    <citation type="submission" date="2020-04" db="EMBL/GenBank/DDBJ databases">
        <authorList>
            <person name="Broberg M."/>
        </authorList>
    </citation>
    <scope>NUCLEOTIDE SEQUENCE</scope>
</reference>
<comment type="caution">
    <text evidence="1">The sequence shown here is derived from an EMBL/GenBank/DDBJ whole genome shotgun (WGS) entry which is preliminary data.</text>
</comment>